<dbReference type="PANTHER" id="PTHR23429:SF0">
    <property type="entry name" value="GLUCOSE-6-PHOSPHATE 1-DEHYDROGENASE"/>
    <property type="match status" value="1"/>
</dbReference>
<feature type="non-terminal residue" evidence="6">
    <location>
        <position position="73"/>
    </location>
</feature>
<comment type="caution">
    <text evidence="6">The sequence shown here is derived from an EMBL/GenBank/DDBJ whole genome shotgun (WGS) entry which is preliminary data.</text>
</comment>
<evidence type="ECO:0000256" key="4">
    <source>
        <dbReference type="ARBA" id="ARBA00023277"/>
    </source>
</evidence>
<feature type="non-terminal residue" evidence="6">
    <location>
        <position position="1"/>
    </location>
</feature>
<evidence type="ECO:0000256" key="3">
    <source>
        <dbReference type="ARBA" id="ARBA00023002"/>
    </source>
</evidence>
<dbReference type="GO" id="GO:0009051">
    <property type="term" value="P:pentose-phosphate shunt, oxidative branch"/>
    <property type="evidence" value="ECO:0007669"/>
    <property type="project" value="TreeGrafter"/>
</dbReference>
<sequence>QNHMLQILMMTAMNLPEKINACEIREEKRKVMETLRKVKKEDVQKHIIRGQYASGEIKGQQVVAYREEPGVNP</sequence>
<evidence type="ECO:0000256" key="2">
    <source>
        <dbReference type="ARBA" id="ARBA00022857"/>
    </source>
</evidence>
<evidence type="ECO:0000259" key="5">
    <source>
        <dbReference type="Pfam" id="PF02781"/>
    </source>
</evidence>
<feature type="domain" description="Glucose-6-phosphate dehydrogenase C-terminal" evidence="5">
    <location>
        <begin position="1"/>
        <end position="72"/>
    </location>
</feature>
<evidence type="ECO:0000313" key="7">
    <source>
        <dbReference type="Proteomes" id="UP000305222"/>
    </source>
</evidence>
<reference evidence="6 7" key="1">
    <citation type="journal article" date="2019" name="Environ. Microbiol.">
        <title>An active ?-lactamase is a part of an orchestrated cell wall stress resistance network of Bacillus subtilis and related rhizosphere species.</title>
        <authorList>
            <person name="Bucher T."/>
            <person name="Keren-Paz A."/>
            <person name="Hausser J."/>
            <person name="Olender T."/>
            <person name="Cytryn E."/>
            <person name="Kolodkin-Gal I."/>
        </authorList>
    </citation>
    <scope>NUCLEOTIDE SEQUENCE [LARGE SCALE GENOMIC DNA]</scope>
    <source>
        <strain evidence="6 7">I5</strain>
    </source>
</reference>
<dbReference type="GO" id="GO:0005829">
    <property type="term" value="C:cytosol"/>
    <property type="evidence" value="ECO:0007669"/>
    <property type="project" value="TreeGrafter"/>
</dbReference>
<dbReference type="SUPFAM" id="SSF55347">
    <property type="entry name" value="Glyceraldehyde-3-phosphate dehydrogenase-like, C-terminal domain"/>
    <property type="match status" value="1"/>
</dbReference>
<evidence type="ECO:0000256" key="1">
    <source>
        <dbReference type="ARBA" id="ARBA00004921"/>
    </source>
</evidence>
<proteinExistence type="predicted"/>
<dbReference type="InterPro" id="IPR022675">
    <property type="entry name" value="G6P_DH_C"/>
</dbReference>
<gene>
    <name evidence="6" type="ORF">FC699_38425</name>
</gene>
<dbReference type="PANTHER" id="PTHR23429">
    <property type="entry name" value="GLUCOSE-6-PHOSPHATE 1-DEHYDROGENASE G6PD"/>
    <property type="match status" value="1"/>
</dbReference>
<dbReference type="Pfam" id="PF02781">
    <property type="entry name" value="G6PD_C"/>
    <property type="match status" value="1"/>
</dbReference>
<protein>
    <submittedName>
        <fullName evidence="6">Glucose-6-phosphate dehydrogenase</fullName>
    </submittedName>
</protein>
<dbReference type="GO" id="GO:0006006">
    <property type="term" value="P:glucose metabolic process"/>
    <property type="evidence" value="ECO:0007669"/>
    <property type="project" value="InterPro"/>
</dbReference>
<keyword evidence="4" id="KW-0119">Carbohydrate metabolism</keyword>
<dbReference type="EMBL" id="SZON01004128">
    <property type="protein sequence ID" value="TKI73524.1"/>
    <property type="molecule type" value="Genomic_DNA"/>
</dbReference>
<accession>A0A4U2ZGB6</accession>
<dbReference type="GO" id="GO:0050661">
    <property type="term" value="F:NADP binding"/>
    <property type="evidence" value="ECO:0007669"/>
    <property type="project" value="InterPro"/>
</dbReference>
<dbReference type="InterPro" id="IPR001282">
    <property type="entry name" value="G6P_DH"/>
</dbReference>
<evidence type="ECO:0000313" key="6">
    <source>
        <dbReference type="EMBL" id="TKI73524.1"/>
    </source>
</evidence>
<dbReference type="Proteomes" id="UP000305222">
    <property type="component" value="Unassembled WGS sequence"/>
</dbReference>
<name>A0A4U2ZGB6_9BACI</name>
<dbReference type="AlphaFoldDB" id="A0A4U2ZGB6"/>
<keyword evidence="3" id="KW-0560">Oxidoreductase</keyword>
<organism evidence="6 7">
    <name type="scientific">Bacillus wiedmannii</name>
    <dbReference type="NCBI Taxonomy" id="1890302"/>
    <lineage>
        <taxon>Bacteria</taxon>
        <taxon>Bacillati</taxon>
        <taxon>Bacillota</taxon>
        <taxon>Bacilli</taxon>
        <taxon>Bacillales</taxon>
        <taxon>Bacillaceae</taxon>
        <taxon>Bacillus</taxon>
        <taxon>Bacillus cereus group</taxon>
    </lineage>
</organism>
<dbReference type="Gene3D" id="3.30.360.10">
    <property type="entry name" value="Dihydrodipicolinate Reductase, domain 2"/>
    <property type="match status" value="1"/>
</dbReference>
<comment type="pathway">
    <text evidence="1">Carbohydrate degradation.</text>
</comment>
<dbReference type="GO" id="GO:0004345">
    <property type="term" value="F:glucose-6-phosphate dehydrogenase activity"/>
    <property type="evidence" value="ECO:0007669"/>
    <property type="project" value="InterPro"/>
</dbReference>
<keyword evidence="2" id="KW-0521">NADP</keyword>